<dbReference type="InterPro" id="IPR003812">
    <property type="entry name" value="Fido"/>
</dbReference>
<proteinExistence type="predicted"/>
<dbReference type="PANTHER" id="PTHR13504:SF38">
    <property type="entry name" value="FIDO DOMAIN-CONTAINING PROTEIN"/>
    <property type="match status" value="1"/>
</dbReference>
<dbReference type="SUPFAM" id="SSF140931">
    <property type="entry name" value="Fic-like"/>
    <property type="match status" value="1"/>
</dbReference>
<sequence>MSYPELMRKKDLYEQAKDTLPEITLKSYVQAFELEYTHNSTAIEGNTLTLLETKVVLEEGLSVGGKMLREIYEVINHNKAYQYVKACIDQRKPLDEGIIKDIHAVLTENIMVGGIYRNVEVYISGAAHTPPVLGEMYRQVQNFYADLAEKDVTNVIELAAWTHAEFVRILPFADGNGRTSRLIMNYQLLSHGYLPVSIAKESRLDYFNALEAYAMNRDLKLFADMIASLEEQQLDRYLGMIERQGQRQQQFE</sequence>
<dbReference type="Pfam" id="PF02661">
    <property type="entry name" value="Fic"/>
    <property type="match status" value="1"/>
</dbReference>
<reference evidence="2 3" key="1">
    <citation type="submission" date="2019-10" db="EMBL/GenBank/DDBJ databases">
        <title>Description of Paenibacillus terricola sp. nov.</title>
        <authorList>
            <person name="Carlier A."/>
            <person name="Qi S."/>
        </authorList>
    </citation>
    <scope>NUCLEOTIDE SEQUENCE [LARGE SCALE GENOMIC DNA]</scope>
    <source>
        <strain evidence="2 3">LMG 31459</strain>
    </source>
</reference>
<dbReference type="InterPro" id="IPR036597">
    <property type="entry name" value="Fido-like_dom_sf"/>
</dbReference>
<dbReference type="InterPro" id="IPR040198">
    <property type="entry name" value="Fido_containing"/>
</dbReference>
<dbReference type="RefSeq" id="WP_171719109.1">
    <property type="nucleotide sequence ID" value="NZ_WHOB01000067.1"/>
</dbReference>
<dbReference type="Gene3D" id="1.10.3290.10">
    <property type="entry name" value="Fido-like domain"/>
    <property type="match status" value="1"/>
</dbReference>
<gene>
    <name evidence="2" type="ORF">GC101_22540</name>
</gene>
<name>A0ABX1YM84_9BACL</name>
<organism evidence="2 3">
    <name type="scientific">Paenibacillus phytohabitans</name>
    <dbReference type="NCBI Taxonomy" id="2654978"/>
    <lineage>
        <taxon>Bacteria</taxon>
        <taxon>Bacillati</taxon>
        <taxon>Bacillota</taxon>
        <taxon>Bacilli</taxon>
        <taxon>Bacillales</taxon>
        <taxon>Paenibacillaceae</taxon>
        <taxon>Paenibacillus</taxon>
    </lineage>
</organism>
<dbReference type="PROSITE" id="PS51459">
    <property type="entry name" value="FIDO"/>
    <property type="match status" value="1"/>
</dbReference>
<dbReference type="PANTHER" id="PTHR13504">
    <property type="entry name" value="FIDO DOMAIN-CONTAINING PROTEIN DDB_G0283145"/>
    <property type="match status" value="1"/>
</dbReference>
<protein>
    <submittedName>
        <fullName evidence="2">Fic family protein</fullName>
    </submittedName>
</protein>
<evidence type="ECO:0000313" key="3">
    <source>
        <dbReference type="Proteomes" id="UP000596857"/>
    </source>
</evidence>
<evidence type="ECO:0000259" key="1">
    <source>
        <dbReference type="PROSITE" id="PS51459"/>
    </source>
</evidence>
<feature type="domain" description="Fido" evidence="1">
    <location>
        <begin position="94"/>
        <end position="228"/>
    </location>
</feature>
<dbReference type="EMBL" id="WHOB01000067">
    <property type="protein sequence ID" value="NOU81644.1"/>
    <property type="molecule type" value="Genomic_DNA"/>
</dbReference>
<accession>A0ABX1YM84</accession>
<dbReference type="Proteomes" id="UP000596857">
    <property type="component" value="Unassembled WGS sequence"/>
</dbReference>
<evidence type="ECO:0000313" key="2">
    <source>
        <dbReference type="EMBL" id="NOU81644.1"/>
    </source>
</evidence>
<comment type="caution">
    <text evidence="2">The sequence shown here is derived from an EMBL/GenBank/DDBJ whole genome shotgun (WGS) entry which is preliminary data.</text>
</comment>
<keyword evidence="3" id="KW-1185">Reference proteome</keyword>